<dbReference type="PANTHER" id="PTHR33678:SF2">
    <property type="match status" value="1"/>
</dbReference>
<dbReference type="OrthoDB" id="9800877at2"/>
<proteinExistence type="predicted"/>
<dbReference type="AlphaFoldDB" id="A0A1H6F6I3"/>
<dbReference type="RefSeq" id="WP_103919629.1">
    <property type="nucleotide sequence ID" value="NZ_FMSV02000377.1"/>
</dbReference>
<gene>
    <name evidence="4" type="ORF">MBHS_01597</name>
</gene>
<name>A0A1H6F6I3_9GAMM</name>
<keyword evidence="1" id="KW-0175">Coiled coil</keyword>
<dbReference type="EMBL" id="FMSV02000377">
    <property type="protein sequence ID" value="SEH05742.1"/>
    <property type="molecule type" value="Genomic_DNA"/>
</dbReference>
<feature type="domain" description="Transposase IS66 central" evidence="3">
    <location>
        <begin position="207"/>
        <end position="450"/>
    </location>
</feature>
<reference evidence="4 5" key="1">
    <citation type="submission" date="2016-10" db="EMBL/GenBank/DDBJ databases">
        <authorList>
            <person name="de Groot N.N."/>
        </authorList>
    </citation>
    <scope>NUCLEOTIDE SEQUENCE [LARGE SCALE GENOMIC DNA]</scope>
    <source>
        <strain evidence="4">MBHS1</strain>
    </source>
</reference>
<dbReference type="Proteomes" id="UP000236724">
    <property type="component" value="Unassembled WGS sequence"/>
</dbReference>
<dbReference type="InterPro" id="IPR052344">
    <property type="entry name" value="Transposase-related"/>
</dbReference>
<protein>
    <submittedName>
        <fullName evidence="4">Transposase IS66 family protein</fullName>
    </submittedName>
</protein>
<evidence type="ECO:0000313" key="4">
    <source>
        <dbReference type="EMBL" id="SEH05742.1"/>
    </source>
</evidence>
<evidence type="ECO:0000256" key="2">
    <source>
        <dbReference type="SAM" id="MobiDB-lite"/>
    </source>
</evidence>
<sequence length="487" mass="55593">MEVTTTAHSSDGVQPIVCFTSDEPAPFAQETIIITKQQDIEQRCRINYLEAQQIRDKAKIKALEEEIILKDAKINDLNKRLFGKSSEKSKKQNSEKNTNNSDQAPKRNRGQQPGSPGHGRTNRPNLPLVHAAPLDLPDEQKKCPDCGLPHIRKPELDKQSDVIEVEVKAHTRRYSRPAYTRNQGCTCDNHLPTIITAPPPPTLIPHSSYDVSFWVEAILNKYRYGQPANRYLQGLQDLGCPVSPGTLAGGLKNLAHLFDPILEALYIRQMGEKIFHNDETRWEVFVEIEGKVGSRWYLWVTRSQSVIFYCIDPSRSATVPGAHFAGLQNDLVIIICDRYSAYKKLARLADNIILAFCWAHVRRDFLDAGRAFAELNEWGLDWKERIGNIYHLNKLRLEHWNPELPLSEQSKQFTQCQQTLQDALQRMHDEASKGIMQDNNKQQSKSQASKRSNSAQIKQKKVFKACLIIGRDSPYLSKTQMCRWIII</sequence>
<feature type="compositionally biased region" description="Basic and acidic residues" evidence="2">
    <location>
        <begin position="83"/>
        <end position="94"/>
    </location>
</feature>
<dbReference type="Pfam" id="PF03050">
    <property type="entry name" value="DDE_Tnp_IS66"/>
    <property type="match status" value="1"/>
</dbReference>
<dbReference type="InterPro" id="IPR004291">
    <property type="entry name" value="Transposase_IS66_central"/>
</dbReference>
<accession>A0A1H6F6I3</accession>
<evidence type="ECO:0000259" key="3">
    <source>
        <dbReference type="Pfam" id="PF03050"/>
    </source>
</evidence>
<feature type="coiled-coil region" evidence="1">
    <location>
        <begin position="46"/>
        <end position="80"/>
    </location>
</feature>
<feature type="compositionally biased region" description="Low complexity" evidence="2">
    <location>
        <begin position="437"/>
        <end position="456"/>
    </location>
</feature>
<evidence type="ECO:0000313" key="5">
    <source>
        <dbReference type="Proteomes" id="UP000236724"/>
    </source>
</evidence>
<feature type="region of interest" description="Disordered" evidence="2">
    <location>
        <begin position="83"/>
        <end position="130"/>
    </location>
</feature>
<dbReference type="PANTHER" id="PTHR33678">
    <property type="entry name" value="BLL1576 PROTEIN"/>
    <property type="match status" value="1"/>
</dbReference>
<feature type="region of interest" description="Disordered" evidence="2">
    <location>
        <begin position="435"/>
        <end position="456"/>
    </location>
</feature>
<keyword evidence="5" id="KW-1185">Reference proteome</keyword>
<organism evidence="4 5">
    <name type="scientific">Candidatus Venteria ishoeyi</name>
    <dbReference type="NCBI Taxonomy" id="1899563"/>
    <lineage>
        <taxon>Bacteria</taxon>
        <taxon>Pseudomonadati</taxon>
        <taxon>Pseudomonadota</taxon>
        <taxon>Gammaproteobacteria</taxon>
        <taxon>Thiotrichales</taxon>
        <taxon>Thiotrichaceae</taxon>
        <taxon>Venteria</taxon>
    </lineage>
</organism>
<evidence type="ECO:0000256" key="1">
    <source>
        <dbReference type="SAM" id="Coils"/>
    </source>
</evidence>